<dbReference type="NCBIfam" id="TIGR01494">
    <property type="entry name" value="ATPase_P-type"/>
    <property type="match status" value="2"/>
</dbReference>
<evidence type="ECO:0000256" key="11">
    <source>
        <dbReference type="SAM" id="Phobius"/>
    </source>
</evidence>
<dbReference type="Pfam" id="PF00690">
    <property type="entry name" value="Cation_ATPase_N"/>
    <property type="match status" value="1"/>
</dbReference>
<dbReference type="GO" id="GO:0046872">
    <property type="term" value="F:metal ion binding"/>
    <property type="evidence" value="ECO:0007669"/>
    <property type="project" value="UniProtKB-KW"/>
</dbReference>
<evidence type="ECO:0000259" key="12">
    <source>
        <dbReference type="Pfam" id="PF00122"/>
    </source>
</evidence>
<keyword evidence="3" id="KW-0479">Metal-binding</keyword>
<gene>
    <name evidence="15" type="ORF">BSTOLATCC_MIC13147</name>
</gene>
<proteinExistence type="predicted"/>
<dbReference type="GO" id="GO:0005886">
    <property type="term" value="C:plasma membrane"/>
    <property type="evidence" value="ECO:0007669"/>
    <property type="project" value="TreeGrafter"/>
</dbReference>
<evidence type="ECO:0000256" key="1">
    <source>
        <dbReference type="ARBA" id="ARBA00004127"/>
    </source>
</evidence>
<dbReference type="InterPro" id="IPR044492">
    <property type="entry name" value="P_typ_ATPase_HD_dom"/>
</dbReference>
<comment type="caution">
    <text evidence="15">The sequence shown here is derived from an EMBL/GenBank/DDBJ whole genome shotgun (WGS) entry which is preliminary data.</text>
</comment>
<feature type="transmembrane region" description="Helical" evidence="11">
    <location>
        <begin position="888"/>
        <end position="910"/>
    </location>
</feature>
<feature type="domain" description="P-type ATPase A" evidence="12">
    <location>
        <begin position="168"/>
        <end position="292"/>
    </location>
</feature>
<keyword evidence="9 11" id="KW-0472">Membrane</keyword>
<evidence type="ECO:0000313" key="15">
    <source>
        <dbReference type="EMBL" id="CAG9315374.1"/>
    </source>
</evidence>
<feature type="transmembrane region" description="Helical" evidence="11">
    <location>
        <begin position="1028"/>
        <end position="1051"/>
    </location>
</feature>
<dbReference type="PRINTS" id="PR00119">
    <property type="entry name" value="CATATPASE"/>
</dbReference>
<evidence type="ECO:0008006" key="17">
    <source>
        <dbReference type="Google" id="ProtNLM"/>
    </source>
</evidence>
<feature type="transmembrane region" description="Helical" evidence="11">
    <location>
        <begin position="811"/>
        <end position="833"/>
    </location>
</feature>
<keyword evidence="16" id="KW-1185">Reference proteome</keyword>
<dbReference type="Pfam" id="PF00122">
    <property type="entry name" value="E1-E2_ATPase"/>
    <property type="match status" value="1"/>
</dbReference>
<feature type="region of interest" description="Disordered" evidence="10">
    <location>
        <begin position="1060"/>
        <end position="1087"/>
    </location>
</feature>
<reference evidence="15" key="1">
    <citation type="submission" date="2021-09" db="EMBL/GenBank/DDBJ databases">
        <authorList>
            <consortium name="AG Swart"/>
            <person name="Singh M."/>
            <person name="Singh A."/>
            <person name="Seah K."/>
            <person name="Emmerich C."/>
        </authorList>
    </citation>
    <scope>NUCLEOTIDE SEQUENCE</scope>
    <source>
        <strain evidence="15">ATCC30299</strain>
    </source>
</reference>
<evidence type="ECO:0000256" key="9">
    <source>
        <dbReference type="ARBA" id="ARBA00023136"/>
    </source>
</evidence>
<dbReference type="InterPro" id="IPR008250">
    <property type="entry name" value="ATPase_P-typ_transduc_dom_A_sf"/>
</dbReference>
<evidence type="ECO:0000259" key="13">
    <source>
        <dbReference type="Pfam" id="PF00689"/>
    </source>
</evidence>
<dbReference type="InterPro" id="IPR001757">
    <property type="entry name" value="P_typ_ATPase"/>
</dbReference>
<feature type="transmembrane region" description="Helical" evidence="11">
    <location>
        <begin position="126"/>
        <end position="145"/>
    </location>
</feature>
<dbReference type="GO" id="GO:0005524">
    <property type="term" value="F:ATP binding"/>
    <property type="evidence" value="ECO:0007669"/>
    <property type="project" value="UniProtKB-KW"/>
</dbReference>
<dbReference type="SFLD" id="SFLDS00003">
    <property type="entry name" value="Haloacid_Dehalogenase"/>
    <property type="match status" value="1"/>
</dbReference>
<evidence type="ECO:0000313" key="16">
    <source>
        <dbReference type="Proteomes" id="UP001162131"/>
    </source>
</evidence>
<dbReference type="Gene3D" id="2.70.150.10">
    <property type="entry name" value="Calcium-transporting ATPase, cytoplasmic transduction domain A"/>
    <property type="match status" value="1"/>
</dbReference>
<dbReference type="Gene3D" id="1.20.1110.10">
    <property type="entry name" value="Calcium-transporting ATPase, transmembrane domain"/>
    <property type="match status" value="1"/>
</dbReference>
<sequence length="1087" mass="121328">MAEQPEQASRTLLASSKFIAKEELIVLVDTYMDRKFDEEITKIEERGGIDAFQDLLGVQFDTGLKAADINEERINAFGSNKREEKKNDTFCELCWDALGDKILRILLVMGTLSLIIGATLEDHPEYAWIEGFAILMAVFIVVMVSSTNNYFKQKKFSELKNMHKNRAHLSVIREGQILTLHPSEILVGDIVKLVQGEIIPADGILIKAQRLQTNESALTGENDNVDKEGHEECLKRLKEWMKKGTRAEGDHAKREIPSPIVISGTNVVEGSGEMVAIAVGQYSKEGRISGLAEQDEEMTPLEIKLENLADRISGLGLGAGVFVVLILWLRFVIELGTGANEWDTGDSITDLIYAVIVGITVIAVAIPEGLPLAVTISLAYSVRKMQKDMNLVKRLHACETMGGADCICSDKTGTLTKNVMEVQRYSVDGNLYDQPKFKTMFEKHEDYFAFLKDAICLTSTARLETDDFGKPKEIGSKTELAMVKMLLGLGHDDYMQIRQNVQKSVLVTNPFASKRKRGSVVVGYSEDLVRIYVVGASEYLVKSSKKQLTLDATLVDVDEDRRQSLKKDIETMAGQGLRTLGIAFKDLSADDMDKLNEVDKKGVPVLEKNGLTLLGIFGIYDPPRDEVTKAIQDCKNAFIKVRMVTGDNPITALAIARSIGIADDNSIAMIGEDFRKEVGGVICEECKTELCDCPRNSKNAGDKKVRNDVVGNFDNFKRIIGHLDVLARSQPEDKYTLVTGLKQMGSVVAVTGDGTNDAPALRKANVGFAMGIAGTELAQEVADIILLDDNFNSIVKAVMWGRSIYDNIQRFIQFQLTVNVVAVTCAIIGAVTIKQSPLTAVQLLWVNLIMDTFASLALATEPPTDALLMRKPHNLSDFIITPRMFKQIFGQAIIQIAILFAMMYAGEYFIPEYGSGKRILYNPKSEDYVRSGRDYHFDGEKDYYDLYNDPDIGPSRMMTFIFNVFVLFQLFNEINSRKLLEEWNIMSNMLQSWLFIIIWFFTFGVQVIMIQVGSWAMGCHLDGLTVEQWFICIAWGFVPIVWRFVIILVPFKTEIHTDDNKPASHLASSIHKGSQSLKRHMTSNYNP</sequence>
<dbReference type="SUPFAM" id="SSF56784">
    <property type="entry name" value="HAD-like"/>
    <property type="match status" value="1"/>
</dbReference>
<dbReference type="GO" id="GO:0005388">
    <property type="term" value="F:P-type calcium transporter activity"/>
    <property type="evidence" value="ECO:0007669"/>
    <property type="project" value="TreeGrafter"/>
</dbReference>
<dbReference type="Gene3D" id="3.40.1110.10">
    <property type="entry name" value="Calcium-transporting ATPase, cytoplasmic domain N"/>
    <property type="match status" value="1"/>
</dbReference>
<dbReference type="InterPro" id="IPR023214">
    <property type="entry name" value="HAD_sf"/>
</dbReference>
<dbReference type="Pfam" id="PF13246">
    <property type="entry name" value="Cation_ATPase"/>
    <property type="match status" value="1"/>
</dbReference>
<protein>
    <recommendedName>
        <fullName evidence="17">P-type Ca(2+) transporter</fullName>
    </recommendedName>
</protein>
<feature type="domain" description="Cation-transporting P-type ATPase C-terminal" evidence="13">
    <location>
        <begin position="836"/>
        <end position="1045"/>
    </location>
</feature>
<keyword evidence="6" id="KW-0460">Magnesium</keyword>
<evidence type="ECO:0000256" key="6">
    <source>
        <dbReference type="ARBA" id="ARBA00022842"/>
    </source>
</evidence>
<evidence type="ECO:0000256" key="5">
    <source>
        <dbReference type="ARBA" id="ARBA00022840"/>
    </source>
</evidence>
<dbReference type="GO" id="GO:0016887">
    <property type="term" value="F:ATP hydrolysis activity"/>
    <property type="evidence" value="ECO:0007669"/>
    <property type="project" value="InterPro"/>
</dbReference>
<feature type="transmembrane region" description="Helical" evidence="11">
    <location>
        <begin position="102"/>
        <end position="120"/>
    </location>
</feature>
<keyword evidence="8 11" id="KW-1133">Transmembrane helix</keyword>
<dbReference type="InterPro" id="IPR036412">
    <property type="entry name" value="HAD-like_sf"/>
</dbReference>
<dbReference type="SUPFAM" id="SSF81660">
    <property type="entry name" value="Metal cation-transporting ATPase, ATP-binding domain N"/>
    <property type="match status" value="1"/>
</dbReference>
<dbReference type="EMBL" id="CAJZBQ010000013">
    <property type="protein sequence ID" value="CAG9315374.1"/>
    <property type="molecule type" value="Genomic_DNA"/>
</dbReference>
<dbReference type="Gene3D" id="3.40.50.1000">
    <property type="entry name" value="HAD superfamily/HAD-like"/>
    <property type="match status" value="1"/>
</dbReference>
<feature type="transmembrane region" description="Helical" evidence="11">
    <location>
        <begin position="839"/>
        <end position="860"/>
    </location>
</feature>
<evidence type="ECO:0000256" key="8">
    <source>
        <dbReference type="ARBA" id="ARBA00022989"/>
    </source>
</evidence>
<dbReference type="SFLD" id="SFLDG00002">
    <property type="entry name" value="C1.7:_P-type_atpase_like"/>
    <property type="match status" value="1"/>
</dbReference>
<keyword evidence="4" id="KW-0547">Nucleotide-binding</keyword>
<dbReference type="SUPFAM" id="SSF81665">
    <property type="entry name" value="Calcium ATPase, transmembrane domain M"/>
    <property type="match status" value="1"/>
</dbReference>
<feature type="domain" description="Cation-transporting P-type ATPase N-terminal" evidence="14">
    <location>
        <begin position="46"/>
        <end position="113"/>
    </location>
</feature>
<dbReference type="GO" id="GO:0012505">
    <property type="term" value="C:endomembrane system"/>
    <property type="evidence" value="ECO:0007669"/>
    <property type="project" value="UniProtKB-SubCell"/>
</dbReference>
<accession>A0AAU9IT77</accession>
<dbReference type="InterPro" id="IPR018303">
    <property type="entry name" value="ATPase_P-typ_P_site"/>
</dbReference>
<evidence type="ECO:0000256" key="4">
    <source>
        <dbReference type="ARBA" id="ARBA00022741"/>
    </source>
</evidence>
<dbReference type="AlphaFoldDB" id="A0AAU9IT77"/>
<evidence type="ECO:0000256" key="10">
    <source>
        <dbReference type="SAM" id="MobiDB-lite"/>
    </source>
</evidence>
<keyword evidence="7" id="KW-1278">Translocase</keyword>
<keyword evidence="2 11" id="KW-0812">Transmembrane</keyword>
<dbReference type="InterPro" id="IPR023299">
    <property type="entry name" value="ATPase_P-typ_cyto_dom_N"/>
</dbReference>
<dbReference type="SFLD" id="SFLDF00027">
    <property type="entry name" value="p-type_atpase"/>
    <property type="match status" value="1"/>
</dbReference>
<dbReference type="InterPro" id="IPR004014">
    <property type="entry name" value="ATPase_P-typ_cation-transptr_N"/>
</dbReference>
<keyword evidence="5" id="KW-0067">ATP-binding</keyword>
<organism evidence="15 16">
    <name type="scientific">Blepharisma stoltei</name>
    <dbReference type="NCBI Taxonomy" id="1481888"/>
    <lineage>
        <taxon>Eukaryota</taxon>
        <taxon>Sar</taxon>
        <taxon>Alveolata</taxon>
        <taxon>Ciliophora</taxon>
        <taxon>Postciliodesmatophora</taxon>
        <taxon>Heterotrichea</taxon>
        <taxon>Heterotrichida</taxon>
        <taxon>Blepharismidae</taxon>
        <taxon>Blepharisma</taxon>
    </lineage>
</organism>
<feature type="transmembrane region" description="Helical" evidence="11">
    <location>
        <begin position="952"/>
        <end position="971"/>
    </location>
</feature>
<dbReference type="PANTHER" id="PTHR24093:SF369">
    <property type="entry name" value="CALCIUM-TRANSPORTING ATPASE"/>
    <property type="match status" value="1"/>
</dbReference>
<feature type="transmembrane region" description="Helical" evidence="11">
    <location>
        <begin position="351"/>
        <end position="380"/>
    </location>
</feature>
<dbReference type="InterPro" id="IPR006068">
    <property type="entry name" value="ATPase_P-typ_cation-transptr_C"/>
</dbReference>
<dbReference type="InterPro" id="IPR059000">
    <property type="entry name" value="ATPase_P-type_domA"/>
</dbReference>
<dbReference type="SUPFAM" id="SSF81653">
    <property type="entry name" value="Calcium ATPase, transduction domain A"/>
    <property type="match status" value="1"/>
</dbReference>
<feature type="compositionally biased region" description="Polar residues" evidence="10">
    <location>
        <begin position="1071"/>
        <end position="1087"/>
    </location>
</feature>
<dbReference type="Proteomes" id="UP001162131">
    <property type="component" value="Unassembled WGS sequence"/>
</dbReference>
<comment type="subcellular location">
    <subcellularLocation>
        <location evidence="1">Endomembrane system</location>
        <topology evidence="1">Multi-pass membrane protein</topology>
    </subcellularLocation>
</comment>
<evidence type="ECO:0000256" key="3">
    <source>
        <dbReference type="ARBA" id="ARBA00022723"/>
    </source>
</evidence>
<evidence type="ECO:0000256" key="7">
    <source>
        <dbReference type="ARBA" id="ARBA00022967"/>
    </source>
</evidence>
<dbReference type="InterPro" id="IPR023298">
    <property type="entry name" value="ATPase_P-typ_TM_dom_sf"/>
</dbReference>
<name>A0AAU9IT77_9CILI</name>
<feature type="transmembrane region" description="Helical" evidence="11">
    <location>
        <begin position="312"/>
        <end position="331"/>
    </location>
</feature>
<feature type="transmembrane region" description="Helical" evidence="11">
    <location>
        <begin position="992"/>
        <end position="1016"/>
    </location>
</feature>
<evidence type="ECO:0000259" key="14">
    <source>
        <dbReference type="Pfam" id="PF00690"/>
    </source>
</evidence>
<evidence type="ECO:0000256" key="2">
    <source>
        <dbReference type="ARBA" id="ARBA00022692"/>
    </source>
</evidence>
<dbReference type="Pfam" id="PF00689">
    <property type="entry name" value="Cation_ATPase_C"/>
    <property type="match status" value="1"/>
</dbReference>
<dbReference type="PANTHER" id="PTHR24093">
    <property type="entry name" value="CATION TRANSPORTING ATPASE"/>
    <property type="match status" value="1"/>
</dbReference>
<dbReference type="PROSITE" id="PS00154">
    <property type="entry name" value="ATPASE_E1_E2"/>
    <property type="match status" value="1"/>
</dbReference>